<feature type="region of interest" description="Disordered" evidence="1">
    <location>
        <begin position="1"/>
        <end position="20"/>
    </location>
</feature>
<dbReference type="AlphaFoldDB" id="A0A502GYM5"/>
<gene>
    <name evidence="2" type="ORF">EAH73_12330</name>
</gene>
<protein>
    <submittedName>
        <fullName evidence="2">Uncharacterized protein</fullName>
    </submittedName>
</protein>
<evidence type="ECO:0000313" key="3">
    <source>
        <dbReference type="Proteomes" id="UP000317646"/>
    </source>
</evidence>
<dbReference type="EMBL" id="RCYZ01000004">
    <property type="protein sequence ID" value="TPG66146.1"/>
    <property type="molecule type" value="Genomic_DNA"/>
</dbReference>
<proteinExistence type="predicted"/>
<sequence length="67" mass="7192">MFGAEHSLGGIAGYESRETTDESPARVAALQQLAWAYLRSTLYPADPAWPAACAALRAQPLGQVECR</sequence>
<comment type="caution">
    <text evidence="2">The sequence shown here is derived from an EMBL/GenBank/DDBJ whole genome shotgun (WGS) entry which is preliminary data.</text>
</comment>
<organism evidence="2 3">
    <name type="scientific">Hymenobacter nivis</name>
    <dbReference type="NCBI Taxonomy" id="1850093"/>
    <lineage>
        <taxon>Bacteria</taxon>
        <taxon>Pseudomonadati</taxon>
        <taxon>Bacteroidota</taxon>
        <taxon>Cytophagia</taxon>
        <taxon>Cytophagales</taxon>
        <taxon>Hymenobacteraceae</taxon>
        <taxon>Hymenobacter</taxon>
    </lineage>
</organism>
<reference evidence="2 3" key="1">
    <citation type="journal article" date="2019" name="Environ. Microbiol.">
        <title>Species interactions and distinct microbial communities in high Arctic permafrost affected cryosols are associated with the CH4 and CO2 gas fluxes.</title>
        <authorList>
            <person name="Altshuler I."/>
            <person name="Hamel J."/>
            <person name="Turney S."/>
            <person name="Magnuson E."/>
            <person name="Levesque R."/>
            <person name="Greer C."/>
            <person name="Whyte L.G."/>
        </authorList>
    </citation>
    <scope>NUCLEOTIDE SEQUENCE [LARGE SCALE GENOMIC DNA]</scope>
    <source>
        <strain evidence="2 3">S9.2P</strain>
    </source>
</reference>
<keyword evidence="3" id="KW-1185">Reference proteome</keyword>
<accession>A0A502GYM5</accession>
<evidence type="ECO:0000256" key="1">
    <source>
        <dbReference type="SAM" id="MobiDB-lite"/>
    </source>
</evidence>
<evidence type="ECO:0000313" key="2">
    <source>
        <dbReference type="EMBL" id="TPG66146.1"/>
    </source>
</evidence>
<dbReference type="Proteomes" id="UP000317646">
    <property type="component" value="Unassembled WGS sequence"/>
</dbReference>
<name>A0A502GYM5_9BACT</name>